<keyword evidence="1" id="KW-0175">Coiled coil</keyword>
<feature type="compositionally biased region" description="Basic and acidic residues" evidence="2">
    <location>
        <begin position="457"/>
        <end position="473"/>
    </location>
</feature>
<feature type="coiled-coil region" evidence="1">
    <location>
        <begin position="164"/>
        <end position="230"/>
    </location>
</feature>
<feature type="region of interest" description="Disordered" evidence="2">
    <location>
        <begin position="396"/>
        <end position="473"/>
    </location>
</feature>
<evidence type="ECO:0000313" key="3">
    <source>
        <dbReference type="EMBL" id="RJO70662.1"/>
    </source>
</evidence>
<reference evidence="3 4" key="1">
    <citation type="submission" date="2018-09" db="EMBL/GenBank/DDBJ databases">
        <title>YIM PH21274 draft genome.</title>
        <authorList>
            <person name="Miao C."/>
        </authorList>
    </citation>
    <scope>NUCLEOTIDE SEQUENCE [LARGE SCALE GENOMIC DNA]</scope>
    <source>
        <strain evidence="3 4">YIM PH 21724</strain>
    </source>
</reference>
<feature type="compositionally biased region" description="Basic and acidic residues" evidence="2">
    <location>
        <begin position="256"/>
        <end position="285"/>
    </location>
</feature>
<dbReference type="RefSeq" id="WP_120043719.1">
    <property type="nucleotide sequence ID" value="NZ_QZFU01000036.1"/>
</dbReference>
<dbReference type="AlphaFoldDB" id="A0A3A4JVR2"/>
<organism evidence="3 4">
    <name type="scientific">Nocardia panacis</name>
    <dbReference type="NCBI Taxonomy" id="2340916"/>
    <lineage>
        <taxon>Bacteria</taxon>
        <taxon>Bacillati</taxon>
        <taxon>Actinomycetota</taxon>
        <taxon>Actinomycetes</taxon>
        <taxon>Mycobacteriales</taxon>
        <taxon>Nocardiaceae</taxon>
        <taxon>Nocardia</taxon>
    </lineage>
</organism>
<feature type="region of interest" description="Disordered" evidence="2">
    <location>
        <begin position="256"/>
        <end position="288"/>
    </location>
</feature>
<evidence type="ECO:0000313" key="4">
    <source>
        <dbReference type="Proteomes" id="UP000266677"/>
    </source>
</evidence>
<dbReference type="Proteomes" id="UP000266677">
    <property type="component" value="Unassembled WGS sequence"/>
</dbReference>
<accession>A0A3A4JVR2</accession>
<dbReference type="EMBL" id="QZFU01000036">
    <property type="protein sequence ID" value="RJO70662.1"/>
    <property type="molecule type" value="Genomic_DNA"/>
</dbReference>
<comment type="caution">
    <text evidence="3">The sequence shown here is derived from an EMBL/GenBank/DDBJ whole genome shotgun (WGS) entry which is preliminary data.</text>
</comment>
<sequence length="473" mass="56011">MSDEYDKDRDKVEGNNARGRIFENGTYRYFRDGEAGYVQQQRQPRAFVVGNKRVHFDKIRDDRGKISGIEEKSGRMEGEKDEKQLDVAYDLLKQGVLDEFTLRSVQGEYRSKEVQERIDRLNRDFKDKFVHQLIPRDVAHEVWIQGLQREPGQQLEVGSVGQQAREQRQQMREVERAAEKARQLEIEKERERIERAERIQLVRDQHDRRRIETRERMEREQRAKELAQARQLAMEKARERTALFRDMERFREGVERGQVEARERAERNREVREQEQARQREETARMQDQLGKDIQAQVQQIAKDREVGRAIDADQLYEIHKELTQGLNVLREQERQETRNMLGMLDLSKDQAREMEIAFELSREDRREDVVKDLNTIALTVQREDQRRAAVAAQRREAVEKEQREREAREAREAYGQALRERGISPEVAALIQHQQAPGLESEREREGQEPPQVQGRSRDIGGRGRGIERTRD</sequence>
<evidence type="ECO:0000256" key="2">
    <source>
        <dbReference type="SAM" id="MobiDB-lite"/>
    </source>
</evidence>
<name>A0A3A4JVR2_9NOCA</name>
<proteinExistence type="predicted"/>
<gene>
    <name evidence="3" type="ORF">D5S18_25975</name>
</gene>
<keyword evidence="4" id="KW-1185">Reference proteome</keyword>
<dbReference type="OrthoDB" id="4535944at2"/>
<evidence type="ECO:0000256" key="1">
    <source>
        <dbReference type="SAM" id="Coils"/>
    </source>
</evidence>
<feature type="compositionally biased region" description="Basic and acidic residues" evidence="2">
    <location>
        <begin position="396"/>
        <end position="424"/>
    </location>
</feature>
<protein>
    <submittedName>
        <fullName evidence="3">Uncharacterized protein</fullName>
    </submittedName>
</protein>